<dbReference type="Proteomes" id="UP000233491">
    <property type="component" value="Unassembled WGS sequence"/>
</dbReference>
<proteinExistence type="predicted"/>
<evidence type="ECO:0000313" key="2">
    <source>
        <dbReference type="Proteomes" id="UP000233491"/>
    </source>
</evidence>
<gene>
    <name evidence="1" type="ORF">CXZ10_11250</name>
</gene>
<dbReference type="InterPro" id="IPR046734">
    <property type="entry name" value="DUF6626"/>
</dbReference>
<dbReference type="AlphaFoldDB" id="A0A2N3LWU1"/>
<sequence length="120" mass="13710">MTTAIDLLEDIYQELREAGLVGSKAEFSEGLLVRSRSYLTSMRARDRHVSNDILMTLRASLSAEIEMRAEVHEVADRLVLRRARNRVEGFLGEYPLQVLLQERLYAARSSRPAGSPMFRQ</sequence>
<accession>A0A2N3LWU1</accession>
<protein>
    <submittedName>
        <fullName evidence="1">Uncharacterized protein</fullName>
    </submittedName>
</protein>
<evidence type="ECO:0000313" key="1">
    <source>
        <dbReference type="EMBL" id="PKR89086.1"/>
    </source>
</evidence>
<keyword evidence="2" id="KW-1185">Reference proteome</keyword>
<dbReference type="RefSeq" id="WP_101289296.1">
    <property type="nucleotide sequence ID" value="NZ_FOUQ01000017.1"/>
</dbReference>
<reference evidence="1 2" key="1">
    <citation type="submission" date="2017-12" db="EMBL/GenBank/DDBJ databases">
        <title>Anaerobic carbon monoxide metabolism by Pleomorphomonas carboxyditropha sp. nov., a new mesophilic hydrogenogenic carboxidotroph.</title>
        <authorList>
            <person name="Esquivel-Elizondo S."/>
            <person name="Krajmalnik-Brown R."/>
        </authorList>
    </citation>
    <scope>NUCLEOTIDE SEQUENCE [LARGE SCALE GENOMIC DNA]</scope>
    <source>
        <strain evidence="1 2">R5-392</strain>
    </source>
</reference>
<name>A0A2N3LWU1_9HYPH</name>
<dbReference type="Pfam" id="PF20331">
    <property type="entry name" value="DUF6626"/>
    <property type="match status" value="1"/>
</dbReference>
<organism evidence="1 2">
    <name type="scientific">Pleomorphomonas diazotrophica</name>
    <dbReference type="NCBI Taxonomy" id="1166257"/>
    <lineage>
        <taxon>Bacteria</taxon>
        <taxon>Pseudomonadati</taxon>
        <taxon>Pseudomonadota</taxon>
        <taxon>Alphaproteobacteria</taxon>
        <taxon>Hyphomicrobiales</taxon>
        <taxon>Pleomorphomonadaceae</taxon>
        <taxon>Pleomorphomonas</taxon>
    </lineage>
</organism>
<comment type="caution">
    <text evidence="1">The sequence shown here is derived from an EMBL/GenBank/DDBJ whole genome shotgun (WGS) entry which is preliminary data.</text>
</comment>
<dbReference type="EMBL" id="PJNW01000008">
    <property type="protein sequence ID" value="PKR89086.1"/>
    <property type="molecule type" value="Genomic_DNA"/>
</dbReference>